<evidence type="ECO:0008006" key="4">
    <source>
        <dbReference type="Google" id="ProtNLM"/>
    </source>
</evidence>
<proteinExistence type="predicted"/>
<feature type="compositionally biased region" description="Low complexity" evidence="1">
    <location>
        <begin position="23"/>
        <end position="32"/>
    </location>
</feature>
<name>A0ABP8R238_9ACTN</name>
<feature type="region of interest" description="Disordered" evidence="1">
    <location>
        <begin position="1"/>
        <end position="72"/>
    </location>
</feature>
<evidence type="ECO:0000313" key="3">
    <source>
        <dbReference type="Proteomes" id="UP001500503"/>
    </source>
</evidence>
<comment type="caution">
    <text evidence="2">The sequence shown here is derived from an EMBL/GenBank/DDBJ whole genome shotgun (WGS) entry which is preliminary data.</text>
</comment>
<dbReference type="Proteomes" id="UP001500503">
    <property type="component" value="Unassembled WGS sequence"/>
</dbReference>
<protein>
    <recommendedName>
        <fullName evidence="4">Transposase</fullName>
    </recommendedName>
</protein>
<evidence type="ECO:0000313" key="2">
    <source>
        <dbReference type="EMBL" id="GAA4516070.1"/>
    </source>
</evidence>
<evidence type="ECO:0000256" key="1">
    <source>
        <dbReference type="SAM" id="MobiDB-lite"/>
    </source>
</evidence>
<keyword evidence="3" id="KW-1185">Reference proteome</keyword>
<feature type="compositionally biased region" description="Basic and acidic residues" evidence="1">
    <location>
        <begin position="53"/>
        <end position="72"/>
    </location>
</feature>
<dbReference type="EMBL" id="BAABHF010000054">
    <property type="protein sequence ID" value="GAA4516070.1"/>
    <property type="molecule type" value="Genomic_DNA"/>
</dbReference>
<reference evidence="3" key="1">
    <citation type="journal article" date="2019" name="Int. J. Syst. Evol. Microbiol.">
        <title>The Global Catalogue of Microorganisms (GCM) 10K type strain sequencing project: providing services to taxonomists for standard genome sequencing and annotation.</title>
        <authorList>
            <consortium name="The Broad Institute Genomics Platform"/>
            <consortium name="The Broad Institute Genome Sequencing Center for Infectious Disease"/>
            <person name="Wu L."/>
            <person name="Ma J."/>
        </authorList>
    </citation>
    <scope>NUCLEOTIDE SEQUENCE [LARGE SCALE GENOMIC DNA]</scope>
    <source>
        <strain evidence="3">JCM 17933</strain>
    </source>
</reference>
<gene>
    <name evidence="2" type="ORF">GCM10023191_086510</name>
</gene>
<accession>A0ABP8R238</accession>
<sequence>MLFGNPDGGKEGTVSQYIDDAPDTPGDAPAMPRWRSRLLTSKPVLAGESGEDGPERLTRHERIPEEGRRRGR</sequence>
<organism evidence="2 3">
    <name type="scientific">Actinoallomurus oryzae</name>
    <dbReference type="NCBI Taxonomy" id="502180"/>
    <lineage>
        <taxon>Bacteria</taxon>
        <taxon>Bacillati</taxon>
        <taxon>Actinomycetota</taxon>
        <taxon>Actinomycetes</taxon>
        <taxon>Streptosporangiales</taxon>
        <taxon>Thermomonosporaceae</taxon>
        <taxon>Actinoallomurus</taxon>
    </lineage>
</organism>